<dbReference type="InterPro" id="IPR001202">
    <property type="entry name" value="WW_dom"/>
</dbReference>
<evidence type="ECO:0000256" key="4">
    <source>
        <dbReference type="SAM" id="MobiDB-lite"/>
    </source>
</evidence>
<evidence type="ECO:0000259" key="5">
    <source>
        <dbReference type="PROSITE" id="PS50020"/>
    </source>
</evidence>
<evidence type="ECO:0000313" key="9">
    <source>
        <dbReference type="Proteomes" id="UP000789595"/>
    </source>
</evidence>
<feature type="domain" description="EF-hand" evidence="6">
    <location>
        <begin position="24"/>
        <end position="59"/>
    </location>
</feature>
<evidence type="ECO:0000259" key="6">
    <source>
        <dbReference type="PROSITE" id="PS50222"/>
    </source>
</evidence>
<reference evidence="7" key="1">
    <citation type="submission" date="2021-01" db="EMBL/GenBank/DDBJ databases">
        <authorList>
            <person name="Corre E."/>
            <person name="Pelletier E."/>
            <person name="Niang G."/>
            <person name="Scheremetjew M."/>
            <person name="Finn R."/>
            <person name="Kale V."/>
            <person name="Holt S."/>
            <person name="Cochrane G."/>
            <person name="Meng A."/>
            <person name="Brown T."/>
            <person name="Cohen L."/>
        </authorList>
    </citation>
    <scope>NUCLEOTIDE SEQUENCE</scope>
    <source>
        <strain evidence="7">CCMP1756</strain>
    </source>
</reference>
<name>A0A7S4A3L2_9STRA</name>
<proteinExistence type="predicted"/>
<feature type="domain" description="EF-hand" evidence="6">
    <location>
        <begin position="130"/>
        <end position="165"/>
    </location>
</feature>
<dbReference type="PROSITE" id="PS50222">
    <property type="entry name" value="EF_HAND_2"/>
    <property type="match status" value="4"/>
</dbReference>
<keyword evidence="3" id="KW-0106">Calcium</keyword>
<dbReference type="InterPro" id="IPR051581">
    <property type="entry name" value="Ca-bind"/>
</dbReference>
<feature type="compositionally biased region" description="Polar residues" evidence="4">
    <location>
        <begin position="599"/>
        <end position="610"/>
    </location>
</feature>
<accession>A0A7S4A3L2</accession>
<feature type="compositionally biased region" description="Basic and acidic residues" evidence="4">
    <location>
        <begin position="572"/>
        <end position="583"/>
    </location>
</feature>
<feature type="compositionally biased region" description="Pro residues" evidence="4">
    <location>
        <begin position="634"/>
        <end position="649"/>
    </location>
</feature>
<feature type="region of interest" description="Disordered" evidence="4">
    <location>
        <begin position="453"/>
        <end position="509"/>
    </location>
</feature>
<keyword evidence="2" id="KW-0677">Repeat</keyword>
<dbReference type="Pfam" id="PF13499">
    <property type="entry name" value="EF-hand_7"/>
    <property type="match status" value="2"/>
</dbReference>
<dbReference type="AlphaFoldDB" id="A0A7S4A3L2"/>
<dbReference type="Gene3D" id="2.20.70.10">
    <property type="match status" value="1"/>
</dbReference>
<feature type="domain" description="EF-hand" evidence="6">
    <location>
        <begin position="99"/>
        <end position="129"/>
    </location>
</feature>
<dbReference type="SMART" id="SM00456">
    <property type="entry name" value="WW"/>
    <property type="match status" value="1"/>
</dbReference>
<reference evidence="8" key="2">
    <citation type="submission" date="2021-11" db="EMBL/GenBank/DDBJ databases">
        <authorList>
            <consortium name="Genoscope - CEA"/>
            <person name="William W."/>
        </authorList>
    </citation>
    <scope>NUCLEOTIDE SEQUENCE</scope>
</reference>
<sequence length="732" mass="80788">MRVSQSARARQSFMREAMRDYPVPAREELHKLWERFDYNGNGLLSLAEIDKLVREEYPQYDDKQALLRAYKFADQDGSGFITKNEFATLVRSLAYFKALAEEFREVDASGDRRIDFDEFLAGAPRMGLNLGEAEARAIFDKMDTDHGGLVLFEEFCAFMGRLKAEHRDRAELRSAVVAPQPESSSSDDDDVDAYLARRRAELGLSAPDDDAAEAVLKRVEARLSHSLDSIHEGPLSRAEAALLFRDAAGALDTAGAQDIERCLIGALPEPIYGPPEAIVERARTVADLQPGLDAAQFAALLRGLETWESVRREFAEDNDDDHDVSVEEFLLGASSVPLEMSDDDARLLFERIGSTDSSRAPLSRLCAALARRAARLDASETRPTTAAAVGESGVSKRLSRSPPPPSPSLDGRPLAPTAIEGRSPHSTRSPAPPAVVEEEHDDFLDQLSLEGHLESLGDDNKEELLPRSSPRRLAREVVPPLTADVVEPPLPPPPPVQQQHRSPPRNRPPLSMCYHGVEVSVPMCEEARLDVKPDGSLRLRLTDFSGDITLTKLSGAALTQSMAVGDSVAAHEAWRRKQRRETPRVPPTQPETREERWSPLQSPPRSTFAQQERVRAPPSRAADPLNSPSIWNASPPPSTARAPPAPPPLEEGSFGISGRAMAVGREPAAGSLKARTYSNSRPTTARPRTARPKTSDLPLPPGWERRFDPRKQRTYFIDHNTRTTSWRHPLRG</sequence>
<dbReference type="InterPro" id="IPR011992">
    <property type="entry name" value="EF-hand-dom_pair"/>
</dbReference>
<protein>
    <recommendedName>
        <fullName evidence="10">Calmodulin</fullName>
    </recommendedName>
</protein>
<dbReference type="OrthoDB" id="26525at2759"/>
<evidence type="ECO:0000256" key="3">
    <source>
        <dbReference type="ARBA" id="ARBA00022837"/>
    </source>
</evidence>
<feature type="region of interest" description="Disordered" evidence="4">
    <location>
        <begin position="569"/>
        <end position="710"/>
    </location>
</feature>
<dbReference type="EMBL" id="HBIW01020841">
    <property type="protein sequence ID" value="CAE0702509.1"/>
    <property type="molecule type" value="Transcribed_RNA"/>
</dbReference>
<feature type="domain" description="EF-hand" evidence="6">
    <location>
        <begin position="61"/>
        <end position="96"/>
    </location>
</feature>
<dbReference type="Proteomes" id="UP000789595">
    <property type="component" value="Unassembled WGS sequence"/>
</dbReference>
<feature type="compositionally biased region" description="Basic and acidic residues" evidence="4">
    <location>
        <begin position="453"/>
        <end position="465"/>
    </location>
</feature>
<evidence type="ECO:0000256" key="1">
    <source>
        <dbReference type="ARBA" id="ARBA00022723"/>
    </source>
</evidence>
<keyword evidence="9" id="KW-1185">Reference proteome</keyword>
<organism evidence="7">
    <name type="scientific">Pelagomonas calceolata</name>
    <dbReference type="NCBI Taxonomy" id="35677"/>
    <lineage>
        <taxon>Eukaryota</taxon>
        <taxon>Sar</taxon>
        <taxon>Stramenopiles</taxon>
        <taxon>Ochrophyta</taxon>
        <taxon>Pelagophyceae</taxon>
        <taxon>Pelagomonadales</taxon>
        <taxon>Pelagomonadaceae</taxon>
        <taxon>Pelagomonas</taxon>
    </lineage>
</organism>
<dbReference type="CDD" id="cd00201">
    <property type="entry name" value="WW"/>
    <property type="match status" value="1"/>
</dbReference>
<dbReference type="SUPFAM" id="SSF51045">
    <property type="entry name" value="WW domain"/>
    <property type="match status" value="1"/>
</dbReference>
<evidence type="ECO:0000313" key="7">
    <source>
        <dbReference type="EMBL" id="CAE0702509.1"/>
    </source>
</evidence>
<dbReference type="PANTHER" id="PTHR34524">
    <property type="entry name" value="CALCYPHOSIN"/>
    <property type="match status" value="1"/>
</dbReference>
<dbReference type="SMART" id="SM00054">
    <property type="entry name" value="EFh"/>
    <property type="match status" value="4"/>
</dbReference>
<dbReference type="Pfam" id="PF00397">
    <property type="entry name" value="WW"/>
    <property type="match status" value="1"/>
</dbReference>
<dbReference type="InterPro" id="IPR018247">
    <property type="entry name" value="EF_Hand_1_Ca_BS"/>
</dbReference>
<dbReference type="SUPFAM" id="SSF47473">
    <property type="entry name" value="EF-hand"/>
    <property type="match status" value="1"/>
</dbReference>
<feature type="region of interest" description="Disordered" evidence="4">
    <location>
        <begin position="374"/>
        <end position="435"/>
    </location>
</feature>
<dbReference type="GO" id="GO:0005509">
    <property type="term" value="F:calcium ion binding"/>
    <property type="evidence" value="ECO:0007669"/>
    <property type="project" value="InterPro"/>
</dbReference>
<evidence type="ECO:0000256" key="2">
    <source>
        <dbReference type="ARBA" id="ARBA00022737"/>
    </source>
</evidence>
<evidence type="ECO:0000313" key="8">
    <source>
        <dbReference type="EMBL" id="CAH0374691.1"/>
    </source>
</evidence>
<gene>
    <name evidence="7" type="ORF">PCAL00307_LOCUS17954</name>
    <name evidence="8" type="ORF">PECAL_4P19900</name>
</gene>
<dbReference type="InterPro" id="IPR036020">
    <property type="entry name" value="WW_dom_sf"/>
</dbReference>
<dbReference type="InterPro" id="IPR002048">
    <property type="entry name" value="EF_hand_dom"/>
</dbReference>
<dbReference type="PROSITE" id="PS50020">
    <property type="entry name" value="WW_DOMAIN_2"/>
    <property type="match status" value="1"/>
</dbReference>
<evidence type="ECO:0008006" key="10">
    <source>
        <dbReference type="Google" id="ProtNLM"/>
    </source>
</evidence>
<dbReference type="EMBL" id="CAKKNE010000004">
    <property type="protein sequence ID" value="CAH0374691.1"/>
    <property type="molecule type" value="Genomic_DNA"/>
</dbReference>
<dbReference type="CDD" id="cd15898">
    <property type="entry name" value="EFh_PI-PLC"/>
    <property type="match status" value="1"/>
</dbReference>
<dbReference type="Gene3D" id="1.10.238.10">
    <property type="entry name" value="EF-hand"/>
    <property type="match status" value="1"/>
</dbReference>
<dbReference type="PROSITE" id="PS00018">
    <property type="entry name" value="EF_HAND_1"/>
    <property type="match status" value="4"/>
</dbReference>
<keyword evidence="1" id="KW-0479">Metal-binding</keyword>
<dbReference type="PANTHER" id="PTHR34524:SF6">
    <property type="entry name" value="CALCYPHOSINE LIKE"/>
    <property type="match status" value="1"/>
</dbReference>
<feature type="domain" description="WW" evidence="5">
    <location>
        <begin position="697"/>
        <end position="731"/>
    </location>
</feature>